<evidence type="ECO:0000313" key="3">
    <source>
        <dbReference type="EMBL" id="MBL0424329.1"/>
    </source>
</evidence>
<gene>
    <name evidence="3" type="ORF">JI746_04330</name>
</gene>
<feature type="domain" description="Pyruvate/ketoisovalerate oxidoreductase catalytic" evidence="2">
    <location>
        <begin position="10"/>
        <end position="181"/>
    </location>
</feature>
<proteinExistence type="predicted"/>
<name>A0ABS1JJD6_9BURK</name>
<accession>A0ABS1JJD6</accession>
<dbReference type="RefSeq" id="WP_201687563.1">
    <property type="nucleotide sequence ID" value="NZ_JAEQND010000002.1"/>
</dbReference>
<dbReference type="Gene3D" id="3.40.920.10">
    <property type="entry name" value="Pyruvate-ferredoxin oxidoreductase, PFOR, domain III"/>
    <property type="match status" value="1"/>
</dbReference>
<dbReference type="EMBL" id="JAEQND010000002">
    <property type="protein sequence ID" value="MBL0424329.1"/>
    <property type="molecule type" value="Genomic_DNA"/>
</dbReference>
<dbReference type="InterPro" id="IPR019752">
    <property type="entry name" value="Pyrv/ketoisovalerate_OxRed_cat"/>
</dbReference>
<evidence type="ECO:0000256" key="1">
    <source>
        <dbReference type="ARBA" id="ARBA00023002"/>
    </source>
</evidence>
<dbReference type="PANTHER" id="PTHR43366">
    <property type="entry name" value="PYRUVATE SYNTHASE SUBUNIT PORC"/>
    <property type="match status" value="1"/>
</dbReference>
<keyword evidence="4" id="KW-1185">Reference proteome</keyword>
<dbReference type="Pfam" id="PF01558">
    <property type="entry name" value="POR"/>
    <property type="match status" value="1"/>
</dbReference>
<dbReference type="InterPro" id="IPR051626">
    <property type="entry name" value="Oxidoreductase_gamma_subunit"/>
</dbReference>
<dbReference type="NCBIfam" id="TIGR02175">
    <property type="entry name" value="PorC_KorC"/>
    <property type="match status" value="1"/>
</dbReference>
<protein>
    <submittedName>
        <fullName evidence="3">2-oxoacid:acceptor oxidoreductase family protein</fullName>
    </submittedName>
</protein>
<dbReference type="SUPFAM" id="SSF53323">
    <property type="entry name" value="Pyruvate-ferredoxin oxidoreductase, PFOR, domain III"/>
    <property type="match status" value="1"/>
</dbReference>
<dbReference type="InterPro" id="IPR011894">
    <property type="entry name" value="PorC_KorC"/>
</dbReference>
<dbReference type="InterPro" id="IPR002869">
    <property type="entry name" value="Pyrv_flavodox_OxRed_cen"/>
</dbReference>
<keyword evidence="1" id="KW-0560">Oxidoreductase</keyword>
<dbReference type="Proteomes" id="UP000622707">
    <property type="component" value="Unassembled WGS sequence"/>
</dbReference>
<evidence type="ECO:0000259" key="2">
    <source>
        <dbReference type="Pfam" id="PF01558"/>
    </source>
</evidence>
<dbReference type="PANTHER" id="PTHR43366:SF1">
    <property type="entry name" value="PYRUVATE SYNTHASE SUBUNIT PORC"/>
    <property type="match status" value="1"/>
</dbReference>
<reference evidence="3 4" key="1">
    <citation type="journal article" date="2017" name="Int. J. Syst. Evol. Microbiol.">
        <title>Ramlibacter alkalitolerans sp. nov., alkali-tolerant bacterium isolated from soil of ginseng.</title>
        <authorList>
            <person name="Lee D.H."/>
            <person name="Cha C.J."/>
        </authorList>
    </citation>
    <scope>NUCLEOTIDE SEQUENCE [LARGE SCALE GENOMIC DNA]</scope>
    <source>
        <strain evidence="3 4">KACC 19305</strain>
    </source>
</reference>
<comment type="caution">
    <text evidence="3">The sequence shown here is derived from an EMBL/GenBank/DDBJ whole genome shotgun (WGS) entry which is preliminary data.</text>
</comment>
<evidence type="ECO:0000313" key="4">
    <source>
        <dbReference type="Proteomes" id="UP000622707"/>
    </source>
</evidence>
<organism evidence="3 4">
    <name type="scientific">Ramlibacter alkalitolerans</name>
    <dbReference type="NCBI Taxonomy" id="2039631"/>
    <lineage>
        <taxon>Bacteria</taxon>
        <taxon>Pseudomonadati</taxon>
        <taxon>Pseudomonadota</taxon>
        <taxon>Betaproteobacteria</taxon>
        <taxon>Burkholderiales</taxon>
        <taxon>Comamonadaceae</taxon>
        <taxon>Ramlibacter</taxon>
    </lineage>
</organism>
<sequence length="193" mass="20937">MLQIRLHGRGGQGVVTAAEMLSLAAFEQGRHAQAFPSFGSERTGAPVVAFCRIDDAEIRLREPVLQPDVLIVQDPTLLHQVDVFQGLREDGYVLINSKRGFEELGVGEVARKFRAERLATVPATEIAMRHLGRPLPNAVLLGGLAALSKLVTLEAVQHAIRHTFSGKVAAANEAAAAEAFEYVTREMQETQAC</sequence>